<sequence>MWSMKRHRRERSLNSINNIDIELKWKWNSNPSEYPTGDLPFIPCDNLKQRDLETRAQHIICRVDVKSRISDVFPVAGTHNVTNVTQPWLTVKLFASEAKARHGNIRIFMKQITYKSRYT</sequence>
<accession>A0AAV4SRZ9</accession>
<evidence type="ECO:0000313" key="1">
    <source>
        <dbReference type="EMBL" id="GIY35222.1"/>
    </source>
</evidence>
<reference evidence="1 2" key="1">
    <citation type="submission" date="2021-06" db="EMBL/GenBank/DDBJ databases">
        <title>Caerostris extrusa draft genome.</title>
        <authorList>
            <person name="Kono N."/>
            <person name="Arakawa K."/>
        </authorList>
    </citation>
    <scope>NUCLEOTIDE SEQUENCE [LARGE SCALE GENOMIC DNA]</scope>
</reference>
<dbReference type="Proteomes" id="UP001054945">
    <property type="component" value="Unassembled WGS sequence"/>
</dbReference>
<proteinExistence type="predicted"/>
<organism evidence="1 2">
    <name type="scientific">Caerostris extrusa</name>
    <name type="common">Bark spider</name>
    <name type="synonym">Caerostris bankana</name>
    <dbReference type="NCBI Taxonomy" id="172846"/>
    <lineage>
        <taxon>Eukaryota</taxon>
        <taxon>Metazoa</taxon>
        <taxon>Ecdysozoa</taxon>
        <taxon>Arthropoda</taxon>
        <taxon>Chelicerata</taxon>
        <taxon>Arachnida</taxon>
        <taxon>Araneae</taxon>
        <taxon>Araneomorphae</taxon>
        <taxon>Entelegynae</taxon>
        <taxon>Araneoidea</taxon>
        <taxon>Araneidae</taxon>
        <taxon>Caerostris</taxon>
    </lineage>
</organism>
<dbReference type="AlphaFoldDB" id="A0AAV4SRZ9"/>
<protein>
    <submittedName>
        <fullName evidence="1">Uncharacterized protein</fullName>
    </submittedName>
</protein>
<name>A0AAV4SRZ9_CAEEX</name>
<dbReference type="EMBL" id="BPLR01009876">
    <property type="protein sequence ID" value="GIY35222.1"/>
    <property type="molecule type" value="Genomic_DNA"/>
</dbReference>
<evidence type="ECO:0000313" key="2">
    <source>
        <dbReference type="Proteomes" id="UP001054945"/>
    </source>
</evidence>
<keyword evidence="2" id="KW-1185">Reference proteome</keyword>
<gene>
    <name evidence="1" type="ORF">CEXT_369471</name>
</gene>
<comment type="caution">
    <text evidence="1">The sequence shown here is derived from an EMBL/GenBank/DDBJ whole genome shotgun (WGS) entry which is preliminary data.</text>
</comment>